<name>A0A1I3YDW3_9HYPH</name>
<dbReference type="Proteomes" id="UP000198755">
    <property type="component" value="Unassembled WGS sequence"/>
</dbReference>
<dbReference type="AlphaFoldDB" id="A0A1I3YDW3"/>
<proteinExistence type="predicted"/>
<evidence type="ECO:0000256" key="1">
    <source>
        <dbReference type="SAM" id="MobiDB-lite"/>
    </source>
</evidence>
<dbReference type="OrthoDB" id="7351621at2"/>
<dbReference type="EMBL" id="FOSN01000005">
    <property type="protein sequence ID" value="SFK29960.1"/>
    <property type="molecule type" value="Genomic_DNA"/>
</dbReference>
<keyword evidence="3" id="KW-1185">Reference proteome</keyword>
<gene>
    <name evidence="2" type="ORF">SAMN05444581_105196</name>
</gene>
<feature type="region of interest" description="Disordered" evidence="1">
    <location>
        <begin position="1"/>
        <end position="22"/>
    </location>
</feature>
<reference evidence="2 3" key="1">
    <citation type="submission" date="2016-10" db="EMBL/GenBank/DDBJ databases">
        <authorList>
            <person name="de Groot N.N."/>
        </authorList>
    </citation>
    <scope>NUCLEOTIDE SEQUENCE [LARGE SCALE GENOMIC DNA]</scope>
    <source>
        <strain evidence="2 3">NE2</strain>
    </source>
</reference>
<sequence length="161" mass="17564">MSETPARNASAPRSEDYALVPGSTGPRRDFRITVGLREGWEAEGKVYDVSEAVRTARAWMRRRVAAGLPALSGMFTRAEVTYAWPKPDGTVGSDREPVAVFTGEAVHAYLGDLPDQIVEGMLNELAIELGVALGQERIYVAFCARTWILDAGEEARAPLKL</sequence>
<organism evidence="2 3">
    <name type="scientific">Methylocapsa palsarum</name>
    <dbReference type="NCBI Taxonomy" id="1612308"/>
    <lineage>
        <taxon>Bacteria</taxon>
        <taxon>Pseudomonadati</taxon>
        <taxon>Pseudomonadota</taxon>
        <taxon>Alphaproteobacteria</taxon>
        <taxon>Hyphomicrobiales</taxon>
        <taxon>Beijerinckiaceae</taxon>
        <taxon>Methylocapsa</taxon>
    </lineage>
</organism>
<dbReference type="RefSeq" id="WP_091680750.1">
    <property type="nucleotide sequence ID" value="NZ_FOSN01000005.1"/>
</dbReference>
<evidence type="ECO:0000313" key="2">
    <source>
        <dbReference type="EMBL" id="SFK29960.1"/>
    </source>
</evidence>
<protein>
    <submittedName>
        <fullName evidence="2">Uncharacterized protein</fullName>
    </submittedName>
</protein>
<accession>A0A1I3YDW3</accession>
<evidence type="ECO:0000313" key="3">
    <source>
        <dbReference type="Proteomes" id="UP000198755"/>
    </source>
</evidence>